<dbReference type="InterPro" id="IPR016186">
    <property type="entry name" value="C-type_lectin-like/link_sf"/>
</dbReference>
<name>A0A1I0EVH3_9GAMM</name>
<dbReference type="Proteomes" id="UP000242642">
    <property type="component" value="Unassembled WGS sequence"/>
</dbReference>
<sequence>MPAPNNFWRDTTFAGQGNAIQQKTAANNPDVFCESQGKGYRLPAAGEYNSAQNSFLPYAANAPKSPGHWSTYQDNDITKARKANNGARTVSGSLYNEWGNLSAYGNGWETTVSDRYWVTEPAQNKYTSSFASQSNYTLGRFAFLIASGGFTNLTGGNPTRLTPQTSNYVACVRDLVSTPSTVSPSSL</sequence>
<evidence type="ECO:0000313" key="1">
    <source>
        <dbReference type="EMBL" id="SET49605.1"/>
    </source>
</evidence>
<reference evidence="2" key="1">
    <citation type="submission" date="2016-10" db="EMBL/GenBank/DDBJ databases">
        <authorList>
            <person name="Varghese N."/>
            <person name="Submissions S."/>
        </authorList>
    </citation>
    <scope>NUCLEOTIDE SEQUENCE [LARGE SCALE GENOMIC DNA]</scope>
    <source>
        <strain evidence="2">DSM 18579</strain>
    </source>
</reference>
<evidence type="ECO:0000313" key="2">
    <source>
        <dbReference type="Proteomes" id="UP000242642"/>
    </source>
</evidence>
<dbReference type="RefSeq" id="WP_093321807.1">
    <property type="nucleotide sequence ID" value="NZ_FOHV01000032.1"/>
</dbReference>
<dbReference type="InterPro" id="IPR016187">
    <property type="entry name" value="CTDL_fold"/>
</dbReference>
<dbReference type="AlphaFoldDB" id="A0A1I0EVH3"/>
<proteinExistence type="predicted"/>
<accession>A0A1I0EVH3</accession>
<protein>
    <submittedName>
        <fullName evidence="1">Uncharacterized protein</fullName>
    </submittedName>
</protein>
<dbReference type="SUPFAM" id="SSF56436">
    <property type="entry name" value="C-type lectin-like"/>
    <property type="match status" value="1"/>
</dbReference>
<gene>
    <name evidence="1" type="ORF">SAMN02583745_02541</name>
</gene>
<dbReference type="Gene3D" id="3.10.100.10">
    <property type="entry name" value="Mannose-Binding Protein A, subunit A"/>
    <property type="match status" value="1"/>
</dbReference>
<organism evidence="1 2">
    <name type="scientific">Thorsellia anophelis DSM 18579</name>
    <dbReference type="NCBI Taxonomy" id="1123402"/>
    <lineage>
        <taxon>Bacteria</taxon>
        <taxon>Pseudomonadati</taxon>
        <taxon>Pseudomonadota</taxon>
        <taxon>Gammaproteobacteria</taxon>
        <taxon>Enterobacterales</taxon>
        <taxon>Thorselliaceae</taxon>
        <taxon>Thorsellia</taxon>
    </lineage>
</organism>
<dbReference type="EMBL" id="FOHV01000032">
    <property type="protein sequence ID" value="SET49605.1"/>
    <property type="molecule type" value="Genomic_DNA"/>
</dbReference>
<keyword evidence="2" id="KW-1185">Reference proteome</keyword>
<dbReference type="OrthoDB" id="7065811at2"/>